<evidence type="ECO:0000313" key="1">
    <source>
        <dbReference type="EMBL" id="KAH6652618.1"/>
    </source>
</evidence>
<gene>
    <name evidence="1" type="ORF">BKA67DRAFT_567028</name>
</gene>
<evidence type="ECO:0000313" key="2">
    <source>
        <dbReference type="Proteomes" id="UP000758603"/>
    </source>
</evidence>
<dbReference type="AlphaFoldDB" id="A0A9P8UIG1"/>
<dbReference type="RefSeq" id="XP_045956895.1">
    <property type="nucleotide sequence ID" value="XM_046102953.1"/>
</dbReference>
<dbReference type="GeneID" id="70131845"/>
<keyword evidence="2" id="KW-1185">Reference proteome</keyword>
<protein>
    <submittedName>
        <fullName evidence="1">Uncharacterized protein</fullName>
    </submittedName>
</protein>
<reference evidence="1" key="1">
    <citation type="journal article" date="2021" name="Nat. Commun.">
        <title>Genetic determinants of endophytism in the Arabidopsis root mycobiome.</title>
        <authorList>
            <person name="Mesny F."/>
            <person name="Miyauchi S."/>
            <person name="Thiergart T."/>
            <person name="Pickel B."/>
            <person name="Atanasova L."/>
            <person name="Karlsson M."/>
            <person name="Huettel B."/>
            <person name="Barry K.W."/>
            <person name="Haridas S."/>
            <person name="Chen C."/>
            <person name="Bauer D."/>
            <person name="Andreopoulos W."/>
            <person name="Pangilinan J."/>
            <person name="LaButti K."/>
            <person name="Riley R."/>
            <person name="Lipzen A."/>
            <person name="Clum A."/>
            <person name="Drula E."/>
            <person name="Henrissat B."/>
            <person name="Kohler A."/>
            <person name="Grigoriev I.V."/>
            <person name="Martin F.M."/>
            <person name="Hacquard S."/>
        </authorList>
    </citation>
    <scope>NUCLEOTIDE SEQUENCE</scope>
    <source>
        <strain evidence="1">MPI-SDFR-AT-0073</strain>
    </source>
</reference>
<proteinExistence type="predicted"/>
<dbReference type="EMBL" id="JAGPXC010000005">
    <property type="protein sequence ID" value="KAH6652618.1"/>
    <property type="molecule type" value="Genomic_DNA"/>
</dbReference>
<accession>A0A9P8UIG1</accession>
<organism evidence="1 2">
    <name type="scientific">Truncatella angustata</name>
    <dbReference type="NCBI Taxonomy" id="152316"/>
    <lineage>
        <taxon>Eukaryota</taxon>
        <taxon>Fungi</taxon>
        <taxon>Dikarya</taxon>
        <taxon>Ascomycota</taxon>
        <taxon>Pezizomycotina</taxon>
        <taxon>Sordariomycetes</taxon>
        <taxon>Xylariomycetidae</taxon>
        <taxon>Amphisphaeriales</taxon>
        <taxon>Sporocadaceae</taxon>
        <taxon>Truncatella</taxon>
    </lineage>
</organism>
<dbReference type="Proteomes" id="UP000758603">
    <property type="component" value="Unassembled WGS sequence"/>
</dbReference>
<comment type="caution">
    <text evidence="1">The sequence shown here is derived from an EMBL/GenBank/DDBJ whole genome shotgun (WGS) entry which is preliminary data.</text>
</comment>
<sequence>MIVLGNQHIDPNEVGNQLDVLPTTFRDIIFSYDLKTSPGYAWTLNTGLERCLEPD</sequence>
<name>A0A9P8UIG1_9PEZI</name>